<dbReference type="AlphaFoldDB" id="X5MEI0"/>
<dbReference type="EMBL" id="HG966617">
    <property type="protein sequence ID" value="CDO59214.1"/>
    <property type="molecule type" value="Genomic_DNA"/>
</dbReference>
<dbReference type="SFLD" id="SFLDG00358">
    <property type="entry name" value="Main_(cytGST)"/>
    <property type="match status" value="1"/>
</dbReference>
<keyword evidence="3" id="KW-0808">Transferase</keyword>
<evidence type="ECO:0000313" key="4">
    <source>
        <dbReference type="Proteomes" id="UP000032160"/>
    </source>
</evidence>
<name>X5MEI0_9HYPH</name>
<evidence type="ECO:0000259" key="1">
    <source>
        <dbReference type="PROSITE" id="PS50404"/>
    </source>
</evidence>
<feature type="domain" description="GST N-terminal" evidence="1">
    <location>
        <begin position="2"/>
        <end position="83"/>
    </location>
</feature>
<dbReference type="InterPro" id="IPR036282">
    <property type="entry name" value="Glutathione-S-Trfase_C_sf"/>
</dbReference>
<dbReference type="RefSeq" id="WP_043949935.1">
    <property type="nucleotide sequence ID" value="NZ_HG966617.1"/>
</dbReference>
<feature type="domain" description="GST C-terminal" evidence="2">
    <location>
        <begin position="88"/>
        <end position="217"/>
    </location>
</feature>
<dbReference type="PROSITE" id="PS50404">
    <property type="entry name" value="GST_NTER"/>
    <property type="match status" value="1"/>
</dbReference>
<dbReference type="InterPro" id="IPR036249">
    <property type="entry name" value="Thioredoxin-like_sf"/>
</dbReference>
<dbReference type="InterPro" id="IPR050983">
    <property type="entry name" value="GST_Omega/HSP26"/>
</dbReference>
<dbReference type="SUPFAM" id="SSF47616">
    <property type="entry name" value="GST C-terminal domain-like"/>
    <property type="match status" value="1"/>
</dbReference>
<dbReference type="OrthoDB" id="9782992at2"/>
<accession>X5MEI0</accession>
<protein>
    <submittedName>
        <fullName evidence="3">Glutathione S-transferase family protein</fullName>
    </submittedName>
</protein>
<sequence>MADVTIYEHPLSPYAQKCKIALREKGVAFAAKLPDSIGTGLAGGEFRDASPRIEVPALIHGDVTIFESTVILEYIEETWPDPALLLKEPAARAHARMLEEMMDTHYEAITWALGEIHFFKRATGAAADRLTAAAAEQLAQAHAWLEKHLGDNQWFGGRTIGYADCAIAPLVNGAAGFDLGPKPGTPLGQWLVRANARPSIEETQTEAVASLSDMAQVGDLISTGQFKRQYRDHRLEWMVRSGGLDIVVDGIKNDTIRFVWPFA</sequence>
<dbReference type="SFLD" id="SFLDS00019">
    <property type="entry name" value="Glutathione_Transferase_(cytos"/>
    <property type="match status" value="1"/>
</dbReference>
<keyword evidence="4" id="KW-1185">Reference proteome</keyword>
<dbReference type="SUPFAM" id="SSF52833">
    <property type="entry name" value="Thioredoxin-like"/>
    <property type="match status" value="1"/>
</dbReference>
<dbReference type="Gene3D" id="3.40.30.10">
    <property type="entry name" value="Glutaredoxin"/>
    <property type="match status" value="1"/>
</dbReference>
<dbReference type="STRING" id="1458461.BN1012_Phect1000"/>
<evidence type="ECO:0000313" key="3">
    <source>
        <dbReference type="EMBL" id="CDO59214.1"/>
    </source>
</evidence>
<dbReference type="Proteomes" id="UP000032160">
    <property type="component" value="Chromosome I"/>
</dbReference>
<evidence type="ECO:0000259" key="2">
    <source>
        <dbReference type="PROSITE" id="PS50405"/>
    </source>
</evidence>
<dbReference type="HOGENOM" id="CLU_011226_5_3_5"/>
<reference evidence="3 4" key="1">
    <citation type="journal article" date="2014" name="Front. Genet.">
        <title>Genome and metabolic network of "Candidatus Phaeomarinobacter ectocarpi" Ec32, a new candidate genus of Alphaproteobacteria frequently associated with brown algae.</title>
        <authorList>
            <person name="Dittami S.M."/>
            <person name="Barbeyron T."/>
            <person name="Boyen C."/>
            <person name="Cambefort J."/>
            <person name="Collet G."/>
            <person name="Delage L."/>
            <person name="Gobet A."/>
            <person name="Groisillier A."/>
            <person name="Leblanc C."/>
            <person name="Michel G."/>
            <person name="Scornet D."/>
            <person name="Siegel A."/>
            <person name="Tapia J.E."/>
            <person name="Tonon T."/>
        </authorList>
    </citation>
    <scope>NUCLEOTIDE SEQUENCE [LARGE SCALE GENOMIC DNA]</scope>
    <source>
        <strain evidence="3 4">Ec32</strain>
    </source>
</reference>
<dbReference type="InterPro" id="IPR040079">
    <property type="entry name" value="Glutathione_S-Trfase"/>
</dbReference>
<dbReference type="GO" id="GO:0016740">
    <property type="term" value="F:transferase activity"/>
    <property type="evidence" value="ECO:0007669"/>
    <property type="project" value="UniProtKB-KW"/>
</dbReference>
<dbReference type="InterPro" id="IPR004045">
    <property type="entry name" value="Glutathione_S-Trfase_N"/>
</dbReference>
<dbReference type="PANTHER" id="PTHR43968:SF6">
    <property type="entry name" value="GLUTATHIONE S-TRANSFERASE OMEGA"/>
    <property type="match status" value="1"/>
</dbReference>
<gene>
    <name evidence="3" type="ORF">BN1012_Phect1000</name>
</gene>
<dbReference type="GO" id="GO:0005737">
    <property type="term" value="C:cytoplasm"/>
    <property type="evidence" value="ECO:0007669"/>
    <property type="project" value="TreeGrafter"/>
</dbReference>
<dbReference type="KEGG" id="pect:BN1012_Phect1000"/>
<dbReference type="Pfam" id="PF13410">
    <property type="entry name" value="GST_C_2"/>
    <property type="match status" value="1"/>
</dbReference>
<dbReference type="InterPro" id="IPR010987">
    <property type="entry name" value="Glutathione-S-Trfase_C-like"/>
</dbReference>
<organism evidence="3 4">
    <name type="scientific">Candidatus Phaeomarinibacter ectocarpi</name>
    <dbReference type="NCBI Taxonomy" id="1458461"/>
    <lineage>
        <taxon>Bacteria</taxon>
        <taxon>Pseudomonadati</taxon>
        <taxon>Pseudomonadota</taxon>
        <taxon>Alphaproteobacteria</taxon>
        <taxon>Hyphomicrobiales</taxon>
        <taxon>Parvibaculaceae</taxon>
        <taxon>Candidatus Phaeomarinibacter</taxon>
    </lineage>
</organism>
<dbReference type="PROSITE" id="PS50405">
    <property type="entry name" value="GST_CTER"/>
    <property type="match status" value="1"/>
</dbReference>
<dbReference type="PANTHER" id="PTHR43968">
    <property type="match status" value="1"/>
</dbReference>
<dbReference type="Pfam" id="PF13417">
    <property type="entry name" value="GST_N_3"/>
    <property type="match status" value="1"/>
</dbReference>
<dbReference type="CDD" id="cd00299">
    <property type="entry name" value="GST_C_family"/>
    <property type="match status" value="1"/>
</dbReference>
<proteinExistence type="predicted"/>
<dbReference type="CDD" id="cd00570">
    <property type="entry name" value="GST_N_family"/>
    <property type="match status" value="1"/>
</dbReference>
<dbReference type="Gene3D" id="1.20.1050.10">
    <property type="match status" value="1"/>
</dbReference>